<feature type="domain" description="Glycosyl transferase CAP10" evidence="4">
    <location>
        <begin position="149"/>
        <end position="385"/>
    </location>
</feature>
<evidence type="ECO:0000313" key="6">
    <source>
        <dbReference type="Proteomes" id="UP001217089"/>
    </source>
</evidence>
<evidence type="ECO:0000256" key="1">
    <source>
        <dbReference type="ARBA" id="ARBA00010118"/>
    </source>
</evidence>
<accession>A0ABQ9EG15</accession>
<dbReference type="PANTHER" id="PTHR12203">
    <property type="entry name" value="KDEL LYS-ASP-GLU-LEU CONTAINING - RELATED"/>
    <property type="match status" value="1"/>
</dbReference>
<organism evidence="5 6">
    <name type="scientific">Tegillarca granosa</name>
    <name type="common">Malaysian cockle</name>
    <name type="synonym">Anadara granosa</name>
    <dbReference type="NCBI Taxonomy" id="220873"/>
    <lineage>
        <taxon>Eukaryota</taxon>
        <taxon>Metazoa</taxon>
        <taxon>Spiralia</taxon>
        <taxon>Lophotrochozoa</taxon>
        <taxon>Mollusca</taxon>
        <taxon>Bivalvia</taxon>
        <taxon>Autobranchia</taxon>
        <taxon>Pteriomorphia</taxon>
        <taxon>Arcoida</taxon>
        <taxon>Arcoidea</taxon>
        <taxon>Arcidae</taxon>
        <taxon>Tegillarca</taxon>
    </lineage>
</organism>
<keyword evidence="6" id="KW-1185">Reference proteome</keyword>
<dbReference type="InterPro" id="IPR051091">
    <property type="entry name" value="O-Glucosyltr/Glycosyltrsf_90"/>
</dbReference>
<dbReference type="SMART" id="SM00672">
    <property type="entry name" value="CAP10"/>
    <property type="match status" value="1"/>
</dbReference>
<gene>
    <name evidence="5" type="ORF">KUTeg_021190</name>
</gene>
<keyword evidence="2" id="KW-0808">Transferase</keyword>
<dbReference type="EMBL" id="JARBDR010000918">
    <property type="protein sequence ID" value="KAJ8302203.1"/>
    <property type="molecule type" value="Genomic_DNA"/>
</dbReference>
<keyword evidence="3" id="KW-0732">Signal</keyword>
<proteinExistence type="inferred from homology"/>
<dbReference type="PANTHER" id="PTHR12203:SF35">
    <property type="entry name" value="PROTEIN O-GLUCOSYLTRANSFERASE 1"/>
    <property type="match status" value="1"/>
</dbReference>
<sequence length="400" mass="47446">MHWNRRVIAIFLLFYALFVQLCISDDECKKGTDTECKSKPKSDHESEKYTKASNTKWKKYLMKIDRAVLEYHECNPDDCSCHESVINSDLAVWEYKEKGITKEKFNEAKTRGLGTHYQIINHKLYREENCMFPARCSGVEHFLLEIIKKLPDMELILNTRDWPQSPKYSNPLPVFSFSKVVKLMSVFTCKKEKEWPWDKKIPKGFFRGSRTSSERDPLIRLSRAEPELVDAEYTKNQAWKSDAVCISGENWQLQQVCYTLGCILPQWLPNLQMEENARYLYNFRGVAASFRFKHLFLCGSLVFHVGDDWLEFFYPAMRPWVHYIPIDKQMSNVKELLQFAKENDKVVKQIAERGRNFIRDHLRMEDVSCYWLKLLKRYAKLLKFKPTRNKEYKQITSSSR</sequence>
<dbReference type="Pfam" id="PF05686">
    <property type="entry name" value="Glyco_transf_90"/>
    <property type="match status" value="2"/>
</dbReference>
<dbReference type="Proteomes" id="UP001217089">
    <property type="component" value="Unassembled WGS sequence"/>
</dbReference>
<feature type="signal peptide" evidence="3">
    <location>
        <begin position="1"/>
        <end position="24"/>
    </location>
</feature>
<dbReference type="InterPro" id="IPR006598">
    <property type="entry name" value="CAP10"/>
</dbReference>
<comment type="caution">
    <text evidence="5">The sequence shown here is derived from an EMBL/GenBank/DDBJ whole genome shotgun (WGS) entry which is preliminary data.</text>
</comment>
<name>A0ABQ9EG15_TEGGR</name>
<comment type="similarity">
    <text evidence="1">Belongs to the glycosyltransferase 90 family.</text>
</comment>
<evidence type="ECO:0000256" key="3">
    <source>
        <dbReference type="SAM" id="SignalP"/>
    </source>
</evidence>
<protein>
    <recommendedName>
        <fullName evidence="4">Glycosyl transferase CAP10 domain-containing protein</fullName>
    </recommendedName>
</protein>
<evidence type="ECO:0000313" key="5">
    <source>
        <dbReference type="EMBL" id="KAJ8302203.1"/>
    </source>
</evidence>
<reference evidence="5 6" key="1">
    <citation type="submission" date="2022-12" db="EMBL/GenBank/DDBJ databases">
        <title>Chromosome-level genome of Tegillarca granosa.</title>
        <authorList>
            <person name="Kim J."/>
        </authorList>
    </citation>
    <scope>NUCLEOTIDE SEQUENCE [LARGE SCALE GENOMIC DNA]</scope>
    <source>
        <strain evidence="5">Teg-2019</strain>
        <tissue evidence="5">Adductor muscle</tissue>
    </source>
</reference>
<evidence type="ECO:0000259" key="4">
    <source>
        <dbReference type="SMART" id="SM00672"/>
    </source>
</evidence>
<evidence type="ECO:0000256" key="2">
    <source>
        <dbReference type="ARBA" id="ARBA00022679"/>
    </source>
</evidence>
<feature type="chain" id="PRO_5046693397" description="Glycosyl transferase CAP10 domain-containing protein" evidence="3">
    <location>
        <begin position="25"/>
        <end position="400"/>
    </location>
</feature>